<evidence type="ECO:0000313" key="8">
    <source>
        <dbReference type="Proteomes" id="UP000749559"/>
    </source>
</evidence>
<dbReference type="GO" id="GO:0090374">
    <property type="term" value="P:oligopeptide export from mitochondrion"/>
    <property type="evidence" value="ECO:0007669"/>
    <property type="project" value="TreeGrafter"/>
</dbReference>
<dbReference type="EMBL" id="CAIIXF020000012">
    <property type="protein sequence ID" value="CAH1801612.1"/>
    <property type="molecule type" value="Genomic_DNA"/>
</dbReference>
<protein>
    <recommendedName>
        <fullName evidence="6">ABC transmembrane type-1 domain-containing protein</fullName>
    </recommendedName>
</protein>
<dbReference type="GO" id="GO:0005743">
    <property type="term" value="C:mitochondrial inner membrane"/>
    <property type="evidence" value="ECO:0007669"/>
    <property type="project" value="TreeGrafter"/>
</dbReference>
<sequence>MDVESDAAMDSSMEHLANENSSVRRTYTLPWIRYINGVLVLLFAELITIWVLWFAVGDSKFFIDQITNYSFLGSVFDVAVVTTSKLITLIPIVFSLLLFLASLYSFTAMRNIPIIRIKHEFNEQGQELNDKGEPITKDASILRLVKLAKPEYPMLAIASVALMGSTASQVVAPLFFGLVVDAAQRSMEDLNRTVVILVLIYIGGALSGLFRSWLFTLAGQRFVARLRTQLFASIIKQDVAFFDTTRTGELTNRLSSDTQVLQNAVTFVDKGHIGIMLHFCLPTYDISLEP</sequence>
<proteinExistence type="predicted"/>
<keyword evidence="4 5" id="KW-0472">Membrane</keyword>
<dbReference type="OrthoDB" id="6500128at2759"/>
<feature type="transmembrane region" description="Helical" evidence="5">
    <location>
        <begin position="34"/>
        <end position="56"/>
    </location>
</feature>
<dbReference type="AlphaFoldDB" id="A0A8S4Q856"/>
<feature type="transmembrane region" description="Helical" evidence="5">
    <location>
        <begin position="152"/>
        <end position="176"/>
    </location>
</feature>
<comment type="caution">
    <text evidence="7">The sequence shown here is derived from an EMBL/GenBank/DDBJ whole genome shotgun (WGS) entry which is preliminary data.</text>
</comment>
<dbReference type="GO" id="GO:0005524">
    <property type="term" value="F:ATP binding"/>
    <property type="evidence" value="ECO:0007669"/>
    <property type="project" value="InterPro"/>
</dbReference>
<dbReference type="SUPFAM" id="SSF90123">
    <property type="entry name" value="ABC transporter transmembrane region"/>
    <property type="match status" value="1"/>
</dbReference>
<evidence type="ECO:0000259" key="6">
    <source>
        <dbReference type="PROSITE" id="PS50929"/>
    </source>
</evidence>
<evidence type="ECO:0000313" key="7">
    <source>
        <dbReference type="EMBL" id="CAH1801612.1"/>
    </source>
</evidence>
<feature type="transmembrane region" description="Helical" evidence="5">
    <location>
        <begin position="196"/>
        <end position="218"/>
    </location>
</feature>
<dbReference type="PANTHER" id="PTHR43394:SF1">
    <property type="entry name" value="ATP-BINDING CASSETTE SUB-FAMILY B MEMBER 10, MITOCHONDRIAL"/>
    <property type="match status" value="1"/>
</dbReference>
<keyword evidence="3 5" id="KW-1133">Transmembrane helix</keyword>
<keyword evidence="2 5" id="KW-0812">Transmembrane</keyword>
<name>A0A8S4Q856_OWEFU</name>
<dbReference type="PROSITE" id="PS50929">
    <property type="entry name" value="ABC_TM1F"/>
    <property type="match status" value="1"/>
</dbReference>
<evidence type="ECO:0000256" key="3">
    <source>
        <dbReference type="ARBA" id="ARBA00022989"/>
    </source>
</evidence>
<dbReference type="InterPro" id="IPR039421">
    <property type="entry name" value="Type_1_exporter"/>
</dbReference>
<dbReference type="PANTHER" id="PTHR43394">
    <property type="entry name" value="ATP-DEPENDENT PERMEASE MDL1, MITOCHONDRIAL"/>
    <property type="match status" value="1"/>
</dbReference>
<organism evidence="7 8">
    <name type="scientific">Owenia fusiformis</name>
    <name type="common">Polychaete worm</name>
    <dbReference type="NCBI Taxonomy" id="6347"/>
    <lineage>
        <taxon>Eukaryota</taxon>
        <taxon>Metazoa</taxon>
        <taxon>Spiralia</taxon>
        <taxon>Lophotrochozoa</taxon>
        <taxon>Annelida</taxon>
        <taxon>Polychaeta</taxon>
        <taxon>Sedentaria</taxon>
        <taxon>Canalipalpata</taxon>
        <taxon>Sabellida</taxon>
        <taxon>Oweniida</taxon>
        <taxon>Oweniidae</taxon>
        <taxon>Owenia</taxon>
    </lineage>
</organism>
<dbReference type="Pfam" id="PF00664">
    <property type="entry name" value="ABC_membrane"/>
    <property type="match status" value="1"/>
</dbReference>
<feature type="transmembrane region" description="Helical" evidence="5">
    <location>
        <begin position="86"/>
        <end position="106"/>
    </location>
</feature>
<dbReference type="GO" id="GO:0015421">
    <property type="term" value="F:ABC-type oligopeptide transporter activity"/>
    <property type="evidence" value="ECO:0007669"/>
    <property type="project" value="TreeGrafter"/>
</dbReference>
<accession>A0A8S4Q856</accession>
<evidence type="ECO:0000256" key="2">
    <source>
        <dbReference type="ARBA" id="ARBA00022692"/>
    </source>
</evidence>
<dbReference type="Proteomes" id="UP000749559">
    <property type="component" value="Unassembled WGS sequence"/>
</dbReference>
<evidence type="ECO:0000256" key="5">
    <source>
        <dbReference type="SAM" id="Phobius"/>
    </source>
</evidence>
<dbReference type="InterPro" id="IPR036640">
    <property type="entry name" value="ABC1_TM_sf"/>
</dbReference>
<feature type="domain" description="ABC transmembrane type-1" evidence="6">
    <location>
        <begin position="156"/>
        <end position="267"/>
    </location>
</feature>
<evidence type="ECO:0000256" key="4">
    <source>
        <dbReference type="ARBA" id="ARBA00023136"/>
    </source>
</evidence>
<reference evidence="7" key="1">
    <citation type="submission" date="2022-03" db="EMBL/GenBank/DDBJ databases">
        <authorList>
            <person name="Martin C."/>
        </authorList>
    </citation>
    <scope>NUCLEOTIDE SEQUENCE</scope>
</reference>
<dbReference type="InterPro" id="IPR011527">
    <property type="entry name" value="ABC1_TM_dom"/>
</dbReference>
<gene>
    <name evidence="7" type="ORF">OFUS_LOCUS25387</name>
</gene>
<comment type="subcellular location">
    <subcellularLocation>
        <location evidence="1">Membrane</location>
        <topology evidence="1">Multi-pass membrane protein</topology>
    </subcellularLocation>
</comment>
<dbReference type="Gene3D" id="1.20.1560.10">
    <property type="entry name" value="ABC transporter type 1, transmembrane domain"/>
    <property type="match status" value="1"/>
</dbReference>
<keyword evidence="8" id="KW-1185">Reference proteome</keyword>
<evidence type="ECO:0000256" key="1">
    <source>
        <dbReference type="ARBA" id="ARBA00004141"/>
    </source>
</evidence>